<feature type="transmembrane region" description="Helical" evidence="1">
    <location>
        <begin position="489"/>
        <end position="516"/>
    </location>
</feature>
<feature type="transmembrane region" description="Helical" evidence="1">
    <location>
        <begin position="96"/>
        <end position="116"/>
    </location>
</feature>
<name>A0ABW1XS68_9ALTE</name>
<feature type="transmembrane region" description="Helical" evidence="1">
    <location>
        <begin position="49"/>
        <end position="70"/>
    </location>
</feature>
<feature type="transmembrane region" description="Helical" evidence="1">
    <location>
        <begin position="379"/>
        <end position="401"/>
    </location>
</feature>
<feature type="transmembrane region" description="Helical" evidence="1">
    <location>
        <begin position="15"/>
        <end position="37"/>
    </location>
</feature>
<keyword evidence="1" id="KW-0472">Membrane</keyword>
<dbReference type="Proteomes" id="UP001596364">
    <property type="component" value="Unassembled WGS sequence"/>
</dbReference>
<feature type="transmembrane region" description="Helical" evidence="1">
    <location>
        <begin position="339"/>
        <end position="358"/>
    </location>
</feature>
<evidence type="ECO:0000256" key="1">
    <source>
        <dbReference type="SAM" id="Phobius"/>
    </source>
</evidence>
<proteinExistence type="predicted"/>
<feature type="transmembrane region" description="Helical" evidence="1">
    <location>
        <begin position="421"/>
        <end position="440"/>
    </location>
</feature>
<dbReference type="InterPro" id="IPR027268">
    <property type="entry name" value="Peptidase_M4/M1_CTD_sf"/>
</dbReference>
<keyword evidence="1" id="KW-0812">Transmembrane</keyword>
<dbReference type="RefSeq" id="WP_131257642.1">
    <property type="nucleotide sequence ID" value="NZ_JBHSUS010000001.1"/>
</dbReference>
<gene>
    <name evidence="3" type="ORF">ACFP85_15730</name>
</gene>
<accession>A0ABW1XS68</accession>
<keyword evidence="1" id="KW-1133">Transmembrane helix</keyword>
<evidence type="ECO:0000259" key="2">
    <source>
        <dbReference type="Pfam" id="PF01433"/>
    </source>
</evidence>
<feature type="transmembrane region" description="Helical" evidence="1">
    <location>
        <begin position="447"/>
        <end position="469"/>
    </location>
</feature>
<keyword evidence="4" id="KW-1185">Reference proteome</keyword>
<feature type="domain" description="Peptidase M1 membrane alanine aminopeptidase" evidence="2">
    <location>
        <begin position="830"/>
        <end position="1034"/>
    </location>
</feature>
<protein>
    <submittedName>
        <fullName evidence="3">M1 family aminopeptidase</fullName>
    </submittedName>
</protein>
<dbReference type="InterPro" id="IPR014782">
    <property type="entry name" value="Peptidase_M1_dom"/>
</dbReference>
<keyword evidence="3" id="KW-0031">Aminopeptidase</keyword>
<feature type="transmembrane region" description="Helical" evidence="1">
    <location>
        <begin position="299"/>
        <end position="319"/>
    </location>
</feature>
<dbReference type="SUPFAM" id="SSF55486">
    <property type="entry name" value="Metalloproteases ('zincins'), catalytic domain"/>
    <property type="match status" value="1"/>
</dbReference>
<dbReference type="EMBL" id="JBHSUS010000001">
    <property type="protein sequence ID" value="MFC6441604.1"/>
    <property type="molecule type" value="Genomic_DNA"/>
</dbReference>
<keyword evidence="3" id="KW-0645">Protease</keyword>
<feature type="transmembrane region" description="Helical" evidence="1">
    <location>
        <begin position="154"/>
        <end position="173"/>
    </location>
</feature>
<organism evidence="3 4">
    <name type="scientific">Pseudobowmanella zhangzhouensis</name>
    <dbReference type="NCBI Taxonomy" id="1537679"/>
    <lineage>
        <taxon>Bacteria</taxon>
        <taxon>Pseudomonadati</taxon>
        <taxon>Pseudomonadota</taxon>
        <taxon>Gammaproteobacteria</taxon>
        <taxon>Alteromonadales</taxon>
        <taxon>Alteromonadaceae</taxon>
    </lineage>
</organism>
<evidence type="ECO:0000313" key="4">
    <source>
        <dbReference type="Proteomes" id="UP001596364"/>
    </source>
</evidence>
<dbReference type="Gene3D" id="1.10.390.10">
    <property type="entry name" value="Neutral Protease Domain 2"/>
    <property type="match status" value="1"/>
</dbReference>
<dbReference type="GO" id="GO:0004177">
    <property type="term" value="F:aminopeptidase activity"/>
    <property type="evidence" value="ECO:0007669"/>
    <property type="project" value="UniProtKB-KW"/>
</dbReference>
<reference evidence="4" key="1">
    <citation type="journal article" date="2019" name="Int. J. Syst. Evol. Microbiol.">
        <title>The Global Catalogue of Microorganisms (GCM) 10K type strain sequencing project: providing services to taxonomists for standard genome sequencing and annotation.</title>
        <authorList>
            <consortium name="The Broad Institute Genomics Platform"/>
            <consortium name="The Broad Institute Genome Sequencing Center for Infectious Disease"/>
            <person name="Wu L."/>
            <person name="Ma J."/>
        </authorList>
    </citation>
    <scope>NUCLEOTIDE SEQUENCE [LARGE SCALE GENOMIC DNA]</scope>
    <source>
        <strain evidence="4">CGMCC 1.16031</strain>
    </source>
</reference>
<feature type="transmembrane region" description="Helical" evidence="1">
    <location>
        <begin position="537"/>
        <end position="555"/>
    </location>
</feature>
<comment type="caution">
    <text evidence="3">The sequence shown here is derived from an EMBL/GenBank/DDBJ whole genome shotgun (WGS) entry which is preliminary data.</text>
</comment>
<dbReference type="Pfam" id="PF01433">
    <property type="entry name" value="Peptidase_M1"/>
    <property type="match status" value="1"/>
</dbReference>
<feature type="transmembrane region" description="Helical" evidence="1">
    <location>
        <begin position="128"/>
        <end position="147"/>
    </location>
</feature>
<sequence length="1045" mass="116901">MLLANEWRFALRQPLIWLGLLLPALFAFTLSVGMQVVEDDAIGHFQLLLIAQQMMSLPLICAGFTPVLLYRDSQWQMDEIIHATPTSLFRRNLSRLLVLASLLVTSALLSNLVILFNQPSLSGLFSALFTYTLFYSVPAALLLTTLAQAVSLRLSAGVSYLLFGGLWMGYLYLASLTGNPILAGSTISSELLYACMLWLDPFGITAHIKALNGHSTDTSLAIWMNRLLFTASAAVGGVWLCQFAAVKRAIKSRRERESTDVLQSSKVYKAVSTQPPGFSHLLTLWGQTVRHLLSQRINIVLLLGWSVLVFNTAASSAAYVEPFSIHAASSNDALRSYAFDMLPLLGCVLLAWWAWQIGRRAQRAHFAEVLAATPLRSIWLVWLDALTLATMLALLLLLSAVGTGFAELFLQSSVSLQSYGVALGANGLSLLVIGMLFIALQHSLRSSALAAGGMAIILLLKFTPIMAWLGMPHTLWNPGWTPLQPADDFWGYTASAQAFWPYMRAWLLFACTALIFASALSHRGSGLPVVRSTQKTYWLALPALLCVGVFWQLHLQLTEERPLYNSVKREAFKANYEKSLGQWRDALQPVISHIDARIDFYPEAQNAELALRYTLTNPHSKPIRDILIGRAAFYHAAELAVPDADILHSYPELNQTIYRLRVPMQPGETRQFSAAFSYQQPELWPVSGQQFVTPAMSYLRSVPLIPTLGYQTTYELTDEHLRADHGLPLYKKVPPSMLFANADAPRGSYDWITLTSTLSTNRDQVALSQGKLTDHQQQGERHTYTYQTRSPIRAIPAWFSLPALVTRSEHNGVNLNVFVDPASAAVPLHMQAMTDTLDWFAQNLAPYRASQLNLIAMPEIGLSGYALPQLILINHDHGFRAHPNAKAGFDQRYRRTVHETAHQWFGHDIGNGEPQDSAFLIESLAKYVELVVIEQRYGQQAMQALVDYEQQRFDQAHRNHFGPLPAMVDASKSFQQYSQATVVFARLRKELGDEVILNALRALWQHHSYPNPPANAMDFVRYIQEFAGEEHQKLIERLLLERTEE</sequence>
<feature type="transmembrane region" description="Helical" evidence="1">
    <location>
        <begin position="227"/>
        <end position="246"/>
    </location>
</feature>
<evidence type="ECO:0000313" key="3">
    <source>
        <dbReference type="EMBL" id="MFC6441604.1"/>
    </source>
</evidence>
<keyword evidence="3" id="KW-0378">Hydrolase</keyword>